<name>A0A0A8B6Z6_9ACTN</name>
<dbReference type="Pfam" id="PF00501">
    <property type="entry name" value="AMP-binding"/>
    <property type="match status" value="1"/>
</dbReference>
<dbReference type="Gene3D" id="3.40.50.12780">
    <property type="entry name" value="N-terminal domain of ligase-like"/>
    <property type="match status" value="1"/>
</dbReference>
<dbReference type="NCBIfam" id="TIGR01733">
    <property type="entry name" value="AA-adenyl-dom"/>
    <property type="match status" value="1"/>
</dbReference>
<dbReference type="InterPro" id="IPR025110">
    <property type="entry name" value="AMP-bd_C"/>
</dbReference>
<reference evidence="3 4" key="2">
    <citation type="journal article" date="2015" name="Genome Announc.">
        <title>Complete Genome Sequence of Coriobacteriaceae Strain 68-1-3, a Novel Mucus-Degrading Isolate from the Swine Intestinal Tract.</title>
        <authorList>
            <person name="Looft T."/>
            <person name="Bayles D.O."/>
            <person name="Alt D.P."/>
            <person name="Stanton T.B."/>
        </authorList>
    </citation>
    <scope>NUCLEOTIDE SEQUENCE [LARGE SCALE GENOMIC DNA]</scope>
    <source>
        <strain evidence="3 4">68-1-3</strain>
    </source>
</reference>
<dbReference type="HOGENOM" id="CLU_000022_2_12_11"/>
<dbReference type="SUPFAM" id="SSF56801">
    <property type="entry name" value="Acetyl-CoA synthetase-like"/>
    <property type="match status" value="1"/>
</dbReference>
<dbReference type="Pfam" id="PF13193">
    <property type="entry name" value="AMP-binding_C"/>
    <property type="match status" value="1"/>
</dbReference>
<evidence type="ECO:0000259" key="1">
    <source>
        <dbReference type="Pfam" id="PF00501"/>
    </source>
</evidence>
<dbReference type="PROSITE" id="PS00455">
    <property type="entry name" value="AMP_BINDING"/>
    <property type="match status" value="1"/>
</dbReference>
<evidence type="ECO:0000259" key="2">
    <source>
        <dbReference type="Pfam" id="PF13193"/>
    </source>
</evidence>
<dbReference type="AlphaFoldDB" id="A0A0A8B6Z6"/>
<dbReference type="PANTHER" id="PTHR45398">
    <property type="match status" value="1"/>
</dbReference>
<keyword evidence="4" id="KW-1185">Reference proteome</keyword>
<dbReference type="InterPro" id="IPR045851">
    <property type="entry name" value="AMP-bd_C_sf"/>
</dbReference>
<dbReference type="EMBL" id="CP009302">
    <property type="protein sequence ID" value="AJC12558.1"/>
    <property type="molecule type" value="Genomic_DNA"/>
</dbReference>
<gene>
    <name evidence="3" type="ORF">JI75_07705</name>
</gene>
<dbReference type="InterPro" id="IPR042099">
    <property type="entry name" value="ANL_N_sf"/>
</dbReference>
<reference evidence="4" key="1">
    <citation type="submission" date="2014-08" db="EMBL/GenBank/DDBJ databases">
        <title>Coriobacteriaceae sp. complete genome.</title>
        <authorList>
            <person name="Looft T."/>
            <person name="Bayles D.O."/>
            <person name="Stanton T.B."/>
        </authorList>
    </citation>
    <scope>NUCLEOTIDE SEQUENCE [LARGE SCALE GENOMIC DNA]</scope>
    <source>
        <strain evidence="4">68-1-3</strain>
    </source>
</reference>
<organism evidence="3 4">
    <name type="scientific">Berryella intestinalis</name>
    <dbReference type="NCBI Taxonomy" id="1531429"/>
    <lineage>
        <taxon>Bacteria</taxon>
        <taxon>Bacillati</taxon>
        <taxon>Actinomycetota</taxon>
        <taxon>Coriobacteriia</taxon>
        <taxon>Eggerthellales</taxon>
        <taxon>Eggerthellaceae</taxon>
        <taxon>Berryella</taxon>
    </lineage>
</organism>
<evidence type="ECO:0000313" key="4">
    <source>
        <dbReference type="Proteomes" id="UP000031121"/>
    </source>
</evidence>
<dbReference type="InterPro" id="IPR020845">
    <property type="entry name" value="AMP-binding_CS"/>
</dbReference>
<dbReference type="InterPro" id="IPR010071">
    <property type="entry name" value="AA_adenyl_dom"/>
</dbReference>
<dbReference type="Gene3D" id="3.30.300.30">
    <property type="match status" value="1"/>
</dbReference>
<sequence>MTNVILNSVRKTALENPGAPIHRMAGAREVTYGQAWDMAGRIAGKLREKTSGREPVMVYGHKSSLMVVSFLACLRAGHAFVPIDSELPSSRVVDIARQLDFPPIICAEQAPCDLLEAMPANRFLSAADAANGDGSVEDEPEDLWVSGEETHYIIFTSGSTGVPKGIEITANNIERFAAWMKTFPVVREGGAVFLDQAPYSFDLSEYQVVGALVTGGCLHAVSAETTHDYGLLFSDLRGSQVDVWISTPSFADMCLVDPSFSQDILPHARLFLFCGETLHHRTARALRQRFDRALVVNTYGPTESTVAVTYAEIGEADLNSEDPLTVGSARPGTELRIIDPETGERKPAGESGEIVIVGDTVAKGYYRSPDKTAAAFFAAHLSNETPVRGYRTGDQGSLDERGNLRFEGRLDHLVKMNGFRIELGDIECNLTSLEGVEQAAVIPVIRNDQIRSLKAFVVMNSACELDGLELAQDLKARLAGRIPAYMVPRAFCRLQSMPLTPNAKIDRRALAAMGR</sequence>
<dbReference type="STRING" id="1531429.JI75_07705"/>
<dbReference type="KEGG" id="cbac:JI75_07705"/>
<protein>
    <submittedName>
        <fullName evidence="3">Amino acid adenylation protein</fullName>
    </submittedName>
</protein>
<dbReference type="PANTHER" id="PTHR45398:SF1">
    <property type="entry name" value="ENZYME, PUTATIVE (JCVI)-RELATED"/>
    <property type="match status" value="1"/>
</dbReference>
<feature type="domain" description="AMP-binding enzyme C-terminal" evidence="2">
    <location>
        <begin position="426"/>
        <end position="504"/>
    </location>
</feature>
<dbReference type="NCBIfam" id="NF003417">
    <property type="entry name" value="PRK04813.1"/>
    <property type="match status" value="1"/>
</dbReference>
<evidence type="ECO:0000313" key="3">
    <source>
        <dbReference type="EMBL" id="AJC12558.1"/>
    </source>
</evidence>
<dbReference type="Proteomes" id="UP000031121">
    <property type="component" value="Chromosome"/>
</dbReference>
<accession>A0A0A8B6Z6</accession>
<dbReference type="InterPro" id="IPR000873">
    <property type="entry name" value="AMP-dep_synth/lig_dom"/>
</dbReference>
<feature type="domain" description="AMP-dependent synthetase/ligase" evidence="1">
    <location>
        <begin position="11"/>
        <end position="366"/>
    </location>
</feature>
<proteinExistence type="predicted"/>